<protein>
    <submittedName>
        <fullName evidence="1">Uncharacterized protein</fullName>
    </submittedName>
</protein>
<dbReference type="EMBL" id="CM037155">
    <property type="protein sequence ID" value="KAH7846498.1"/>
    <property type="molecule type" value="Genomic_DNA"/>
</dbReference>
<gene>
    <name evidence="1" type="ORF">Vadar_014684</name>
</gene>
<organism evidence="1 2">
    <name type="scientific">Vaccinium darrowii</name>
    <dbReference type="NCBI Taxonomy" id="229202"/>
    <lineage>
        <taxon>Eukaryota</taxon>
        <taxon>Viridiplantae</taxon>
        <taxon>Streptophyta</taxon>
        <taxon>Embryophyta</taxon>
        <taxon>Tracheophyta</taxon>
        <taxon>Spermatophyta</taxon>
        <taxon>Magnoliopsida</taxon>
        <taxon>eudicotyledons</taxon>
        <taxon>Gunneridae</taxon>
        <taxon>Pentapetalae</taxon>
        <taxon>asterids</taxon>
        <taxon>Ericales</taxon>
        <taxon>Ericaceae</taxon>
        <taxon>Vaccinioideae</taxon>
        <taxon>Vaccinieae</taxon>
        <taxon>Vaccinium</taxon>
    </lineage>
</organism>
<sequence length="271" mass="30590">MKPEKEPSPSRQGYIPVETTNVDATTNKSTINISTTNSATAITIEAPSLEPPTIFQTQQPLRRSPPPKRNRLHDIYCIFLCLVILADILIIIYLLMMRASVFDPYGPEIYIQAVSFSLHNISSAYVTTKGEITFNVTKPLDCAVPMYGDIAVSIFYEKEHLSMTIMEPFTQMEMNHTMVKALFPSKISPIETWVAKRIAWNFTSNSSFEFPFDVKATGGLWPNNGMVPQDKKTERFLTIWCLNMKVEIVTKTGVGMMIGEPLKCKVETETF</sequence>
<evidence type="ECO:0000313" key="1">
    <source>
        <dbReference type="EMBL" id="KAH7846498.1"/>
    </source>
</evidence>
<proteinExistence type="predicted"/>
<keyword evidence="2" id="KW-1185">Reference proteome</keyword>
<reference evidence="1 2" key="1">
    <citation type="journal article" date="2021" name="Hortic Res">
        <title>High-quality reference genome and annotation aids understanding of berry development for evergreen blueberry (Vaccinium darrowii).</title>
        <authorList>
            <person name="Yu J."/>
            <person name="Hulse-Kemp A.M."/>
            <person name="Babiker E."/>
            <person name="Staton M."/>
        </authorList>
    </citation>
    <scope>NUCLEOTIDE SEQUENCE [LARGE SCALE GENOMIC DNA]</scope>
    <source>
        <strain evidence="2">cv. NJ 8807/NJ 8810</strain>
        <tissue evidence="1">Young leaf</tissue>
    </source>
</reference>
<comment type="caution">
    <text evidence="1">The sequence shown here is derived from an EMBL/GenBank/DDBJ whole genome shotgun (WGS) entry which is preliminary data.</text>
</comment>
<name>A0ACB7XZT4_9ERIC</name>
<evidence type="ECO:0000313" key="2">
    <source>
        <dbReference type="Proteomes" id="UP000828048"/>
    </source>
</evidence>
<dbReference type="Proteomes" id="UP000828048">
    <property type="component" value="Chromosome 5"/>
</dbReference>
<accession>A0ACB7XZT4</accession>